<dbReference type="GO" id="GO:0005829">
    <property type="term" value="C:cytosol"/>
    <property type="evidence" value="ECO:0007669"/>
    <property type="project" value="TreeGrafter"/>
</dbReference>
<dbReference type="EC" id="3.1.11.6" evidence="6"/>
<dbReference type="GO" id="GO:0009318">
    <property type="term" value="C:exodeoxyribonuclease VII complex"/>
    <property type="evidence" value="ECO:0007669"/>
    <property type="project" value="UniProtKB-UniRule"/>
</dbReference>
<gene>
    <name evidence="6" type="primary">xseB</name>
    <name evidence="7" type="ORF">N788_07950</name>
</gene>
<organism evidence="7 8">
    <name type="scientific">Arenimonas donghaensis DSM 18148 = HO3-R19</name>
    <dbReference type="NCBI Taxonomy" id="1121014"/>
    <lineage>
        <taxon>Bacteria</taxon>
        <taxon>Pseudomonadati</taxon>
        <taxon>Pseudomonadota</taxon>
        <taxon>Gammaproteobacteria</taxon>
        <taxon>Lysobacterales</taxon>
        <taxon>Lysobacteraceae</taxon>
        <taxon>Arenimonas</taxon>
    </lineage>
</organism>
<dbReference type="NCBIfam" id="TIGR01280">
    <property type="entry name" value="xseB"/>
    <property type="match status" value="1"/>
</dbReference>
<comment type="function">
    <text evidence="6">Bidirectionally degrades single-stranded DNA into large acid-insoluble oligonucleotides, which are then degraded further into small acid-soluble oligonucleotides.</text>
</comment>
<dbReference type="PIRSF" id="PIRSF006488">
    <property type="entry name" value="Exonuc_VII_S"/>
    <property type="match status" value="1"/>
</dbReference>
<evidence type="ECO:0000256" key="2">
    <source>
        <dbReference type="ARBA" id="ARBA00022490"/>
    </source>
</evidence>
<dbReference type="PANTHER" id="PTHR34137:SF1">
    <property type="entry name" value="EXODEOXYRIBONUCLEASE 7 SMALL SUBUNIT"/>
    <property type="match status" value="1"/>
</dbReference>
<evidence type="ECO:0000256" key="5">
    <source>
        <dbReference type="ARBA" id="ARBA00022839"/>
    </source>
</evidence>
<comment type="caution">
    <text evidence="7">The sequence shown here is derived from an EMBL/GenBank/DDBJ whole genome shotgun (WGS) entry which is preliminary data.</text>
</comment>
<name>A0A087MFK7_9GAMM</name>
<evidence type="ECO:0000256" key="1">
    <source>
        <dbReference type="ARBA" id="ARBA00009998"/>
    </source>
</evidence>
<keyword evidence="4 6" id="KW-0378">Hydrolase</keyword>
<dbReference type="AlphaFoldDB" id="A0A087MFK7"/>
<dbReference type="InterPro" id="IPR037004">
    <property type="entry name" value="Exonuc_VII_ssu_sf"/>
</dbReference>
<sequence length="85" mass="9237">MAAKTPATPPSPVAQFESSLDELETLVQKMEKGEMSLDESLAAYERGVSLYRQCQGALEQAELRVRLLTDPAEPDSAQPFQPDAG</sequence>
<dbReference type="GO" id="GO:0006308">
    <property type="term" value="P:DNA catabolic process"/>
    <property type="evidence" value="ECO:0007669"/>
    <property type="project" value="UniProtKB-UniRule"/>
</dbReference>
<reference evidence="8" key="1">
    <citation type="submission" date="2013-08" db="EMBL/GenBank/DDBJ databases">
        <title>Genome sequencing of Arenimonas donghaensis.</title>
        <authorList>
            <person name="Chen F."/>
            <person name="Wang G."/>
        </authorList>
    </citation>
    <scope>NUCLEOTIDE SEQUENCE [LARGE SCALE GENOMIC DNA]</scope>
    <source>
        <strain evidence="8">HO3-R19</strain>
    </source>
</reference>
<comment type="subunit">
    <text evidence="6">Heterooligomer composed of large and small subunits.</text>
</comment>
<dbReference type="Pfam" id="PF02609">
    <property type="entry name" value="Exonuc_VII_S"/>
    <property type="match status" value="1"/>
</dbReference>
<evidence type="ECO:0000256" key="3">
    <source>
        <dbReference type="ARBA" id="ARBA00022722"/>
    </source>
</evidence>
<dbReference type="GO" id="GO:0008855">
    <property type="term" value="F:exodeoxyribonuclease VII activity"/>
    <property type="evidence" value="ECO:0007669"/>
    <property type="project" value="UniProtKB-UniRule"/>
</dbReference>
<keyword evidence="3 6" id="KW-0540">Nuclease</keyword>
<comment type="similarity">
    <text evidence="1 6">Belongs to the XseB family.</text>
</comment>
<dbReference type="HAMAP" id="MF_00337">
    <property type="entry name" value="Exonuc_7_S"/>
    <property type="match status" value="1"/>
</dbReference>
<evidence type="ECO:0000256" key="4">
    <source>
        <dbReference type="ARBA" id="ARBA00022801"/>
    </source>
</evidence>
<dbReference type="RefSeq" id="WP_034225698.1">
    <property type="nucleotide sequence ID" value="NZ_AVCJ01000050.1"/>
</dbReference>
<evidence type="ECO:0000313" key="7">
    <source>
        <dbReference type="EMBL" id="KFL35660.1"/>
    </source>
</evidence>
<keyword evidence="8" id="KW-1185">Reference proteome</keyword>
<dbReference type="NCBIfam" id="NF002140">
    <property type="entry name" value="PRK00977.1-4"/>
    <property type="match status" value="1"/>
</dbReference>
<dbReference type="InterPro" id="IPR003761">
    <property type="entry name" value="Exonuc_VII_S"/>
</dbReference>
<dbReference type="Gene3D" id="1.10.287.1040">
    <property type="entry name" value="Exonuclease VII, small subunit"/>
    <property type="match status" value="1"/>
</dbReference>
<comment type="subcellular location">
    <subcellularLocation>
        <location evidence="6">Cytoplasm</location>
    </subcellularLocation>
</comment>
<dbReference type="PANTHER" id="PTHR34137">
    <property type="entry name" value="EXODEOXYRIBONUCLEASE 7 SMALL SUBUNIT"/>
    <property type="match status" value="1"/>
</dbReference>
<dbReference type="STRING" id="1121014.N788_07950"/>
<reference evidence="7 8" key="2">
    <citation type="journal article" date="2015" name="Stand. Genomic Sci.">
        <title>High quality draft genomic sequence of Arenimonas donghaensis DSM 18148(T).</title>
        <authorList>
            <person name="Chen F."/>
            <person name="Wang H."/>
            <person name="Cao Y."/>
            <person name="Li X."/>
            <person name="Wang G."/>
        </authorList>
    </citation>
    <scope>NUCLEOTIDE SEQUENCE [LARGE SCALE GENOMIC DNA]</scope>
    <source>
        <strain evidence="7 8">HO3-R19</strain>
    </source>
</reference>
<accession>A0A087MFK7</accession>
<keyword evidence="5 6" id="KW-0269">Exonuclease</keyword>
<dbReference type="EMBL" id="AVCJ01000050">
    <property type="protein sequence ID" value="KFL35660.1"/>
    <property type="molecule type" value="Genomic_DNA"/>
</dbReference>
<dbReference type="SUPFAM" id="SSF116842">
    <property type="entry name" value="XseB-like"/>
    <property type="match status" value="1"/>
</dbReference>
<evidence type="ECO:0000313" key="8">
    <source>
        <dbReference type="Proteomes" id="UP000029085"/>
    </source>
</evidence>
<dbReference type="OrthoDB" id="9801128at2"/>
<dbReference type="PATRIC" id="fig|1121014.3.peg.2492"/>
<proteinExistence type="inferred from homology"/>
<keyword evidence="2 6" id="KW-0963">Cytoplasm</keyword>
<protein>
    <recommendedName>
        <fullName evidence="6">Exodeoxyribonuclease 7 small subunit</fullName>
        <ecNumber evidence="6">3.1.11.6</ecNumber>
    </recommendedName>
    <alternativeName>
        <fullName evidence="6">Exodeoxyribonuclease VII small subunit</fullName>
        <shortName evidence="6">Exonuclease VII small subunit</shortName>
    </alternativeName>
</protein>
<evidence type="ECO:0000256" key="6">
    <source>
        <dbReference type="HAMAP-Rule" id="MF_00337"/>
    </source>
</evidence>
<dbReference type="Proteomes" id="UP000029085">
    <property type="component" value="Unassembled WGS sequence"/>
</dbReference>
<comment type="catalytic activity">
    <reaction evidence="6">
        <text>Exonucleolytic cleavage in either 5'- to 3'- or 3'- to 5'-direction to yield nucleoside 5'-phosphates.</text>
        <dbReference type="EC" id="3.1.11.6"/>
    </reaction>
</comment>